<dbReference type="GO" id="GO:0032956">
    <property type="term" value="P:regulation of actin cytoskeleton organization"/>
    <property type="evidence" value="ECO:0007669"/>
    <property type="project" value="TreeGrafter"/>
</dbReference>
<feature type="non-terminal residue" evidence="4">
    <location>
        <position position="1246"/>
    </location>
</feature>
<organism evidence="4 5">
    <name type="scientific">Aureobasidium melanogenum</name>
    <name type="common">Aureobasidium pullulans var. melanogenum</name>
    <dbReference type="NCBI Taxonomy" id="46634"/>
    <lineage>
        <taxon>Eukaryota</taxon>
        <taxon>Fungi</taxon>
        <taxon>Dikarya</taxon>
        <taxon>Ascomycota</taxon>
        <taxon>Pezizomycotina</taxon>
        <taxon>Dothideomycetes</taxon>
        <taxon>Dothideomycetidae</taxon>
        <taxon>Dothideales</taxon>
        <taxon>Saccotheciaceae</taxon>
        <taxon>Aureobasidium</taxon>
    </lineage>
</organism>
<dbReference type="EMBL" id="JAHFXF010001329">
    <property type="protein sequence ID" value="KAG9669874.1"/>
    <property type="molecule type" value="Genomic_DNA"/>
</dbReference>
<reference evidence="4" key="1">
    <citation type="journal article" date="2021" name="J Fungi (Basel)">
        <title>Virulence traits and population genomics of the black yeast Aureobasidium melanogenum.</title>
        <authorList>
            <person name="Cernosa A."/>
            <person name="Sun X."/>
            <person name="Gostincar C."/>
            <person name="Fang C."/>
            <person name="Gunde-Cimerman N."/>
            <person name="Song Z."/>
        </authorList>
    </citation>
    <scope>NUCLEOTIDE SEQUENCE</scope>
    <source>
        <strain evidence="4">EXF-9911</strain>
    </source>
</reference>
<comment type="similarity">
    <text evidence="1">Belongs to the WD repeat LST8 family.</text>
</comment>
<feature type="region of interest" description="Disordered" evidence="3">
    <location>
        <begin position="1"/>
        <end position="24"/>
    </location>
</feature>
<dbReference type="InterPro" id="IPR036322">
    <property type="entry name" value="WD40_repeat_dom_sf"/>
</dbReference>
<feature type="repeat" description="WD" evidence="2">
    <location>
        <begin position="889"/>
        <end position="917"/>
    </location>
</feature>
<reference evidence="4" key="2">
    <citation type="submission" date="2021-08" db="EMBL/GenBank/DDBJ databases">
        <authorList>
            <person name="Gostincar C."/>
            <person name="Sun X."/>
            <person name="Song Z."/>
            <person name="Gunde-Cimerman N."/>
        </authorList>
    </citation>
    <scope>NUCLEOTIDE SEQUENCE</scope>
    <source>
        <strain evidence="4">EXF-9911</strain>
    </source>
</reference>
<feature type="compositionally biased region" description="Polar residues" evidence="3">
    <location>
        <begin position="535"/>
        <end position="550"/>
    </location>
</feature>
<feature type="region of interest" description="Disordered" evidence="3">
    <location>
        <begin position="269"/>
        <end position="352"/>
    </location>
</feature>
<dbReference type="InterPro" id="IPR015943">
    <property type="entry name" value="WD40/YVTN_repeat-like_dom_sf"/>
</dbReference>
<evidence type="ECO:0000313" key="4">
    <source>
        <dbReference type="EMBL" id="KAG9669874.1"/>
    </source>
</evidence>
<keyword evidence="2" id="KW-0853">WD repeat</keyword>
<evidence type="ECO:0000256" key="3">
    <source>
        <dbReference type="SAM" id="MobiDB-lite"/>
    </source>
</evidence>
<feature type="region of interest" description="Disordered" evidence="3">
    <location>
        <begin position="52"/>
        <end position="144"/>
    </location>
</feature>
<feature type="region of interest" description="Disordered" evidence="3">
    <location>
        <begin position="504"/>
        <end position="564"/>
    </location>
</feature>
<feature type="compositionally biased region" description="Polar residues" evidence="3">
    <location>
        <begin position="305"/>
        <end position="314"/>
    </location>
</feature>
<dbReference type="OrthoDB" id="10248252at2759"/>
<dbReference type="GO" id="GO:0031929">
    <property type="term" value="P:TOR signaling"/>
    <property type="evidence" value="ECO:0007669"/>
    <property type="project" value="InterPro"/>
</dbReference>
<dbReference type="Gene3D" id="2.130.10.10">
    <property type="entry name" value="YVTN repeat-like/Quinoprotein amine dehydrogenase"/>
    <property type="match status" value="1"/>
</dbReference>
<dbReference type="GO" id="GO:0031932">
    <property type="term" value="C:TORC2 complex"/>
    <property type="evidence" value="ECO:0007669"/>
    <property type="project" value="InterPro"/>
</dbReference>
<feature type="region of interest" description="Disordered" evidence="3">
    <location>
        <begin position="165"/>
        <end position="244"/>
    </location>
</feature>
<evidence type="ECO:0000256" key="1">
    <source>
        <dbReference type="ARBA" id="ARBA00009890"/>
    </source>
</evidence>
<gene>
    <name evidence="4" type="ORF">KCU76_g17214</name>
</gene>
<comment type="caution">
    <text evidence="4">The sequence shown here is derived from an EMBL/GenBank/DDBJ whole genome shotgun (WGS) entry which is preliminary data.</text>
</comment>
<feature type="compositionally biased region" description="Polar residues" evidence="3">
    <location>
        <begin position="329"/>
        <end position="340"/>
    </location>
</feature>
<proteinExistence type="inferred from homology"/>
<dbReference type="SUPFAM" id="SSF50978">
    <property type="entry name" value="WD40 repeat-like"/>
    <property type="match status" value="1"/>
</dbReference>
<dbReference type="PANTHER" id="PTHR19842">
    <property type="entry name" value="G BETA-LIKE PROTEIN GBL"/>
    <property type="match status" value="1"/>
</dbReference>
<dbReference type="Proteomes" id="UP000779574">
    <property type="component" value="Unassembled WGS sequence"/>
</dbReference>
<sequence>MSRRGRVTVDLSNDDSPPPLESQRIRHVQHVPDSRFITPDSDDEIEVLWEMRKQRPDEDASNILRSNAGPGHHPSTIRPTVQKPHPVLPSNSLKKAAQPLPTQPNATRASKQPAPARPEILRPPASVFSVHRPPLPSIPTQARYNSPVSIANPATNAFLAAISKSGRSTPSTAPMRPTLSPGAKQLVPSSRPHTAKPLPKPTPPTQVIRQYVPTPNTAKSPMGPAASHPTQCKEPVRQSQPLSTSTPRFIARLDAPPLNMPSKALLQNASNGSAKTEDHPQEISSQSRDVPSRIVPSSGIPAVKPSSSVETSFKTAVPQPRKEPMAARSSPQMPPSSTDRLLSPAKQPLPAVHEPRVIEVDSSSEDELVTAVDHSKPLENAPPNHNSPRLEKGKVAEDSDDEEPVKRLRRTRSSPVRADSTSQDEVVESVEINTRPAAYTFPADISKIPPFSNNYGQPFTPEEDALIVHLKEVARISWKAFEPFFPGRKWPSMQTRYSRVLQHANTPVTTAHPPTRTNRTEMLHPTRKHRRNHAQTESVDSVADQENSAEPTEPADHSACRRRSVRPLSSLVRHRELGSAGGREWPRKFQAGVRDFVYGSMGAQAYMDNASGDVSTIAWSPNGKHFAAGAVAVTDVQSIDYNKPRNLVLGSAATQNVKELPDHTVQYTLPDGRRRELFSTVQMVAFSPDSRCMYSAGIDRHLHKYRVDGSKTTLVHRIEHPASVDFLSVSNSGLVATGCASAGPHSIQVFSQDNDALSEPICFSGTVQSQKTPSALKWGSANVHQQYLLAGFSREAEVFYIEDDHRDKEGEVALWDVNTKQRIETDAPNRNVFDLAWNPNPGGNSSIFAVASRPVSHVGHGIHSVVRLYSPQQSRAHHTMELDCPAWDINDVVYSPHDNNLIAVGSTEGRVYIWDVRFAKHGQSPLNTLKHGESLAVMPHEKKRWEVDTGIRFLSWGSERDRLYTGSSDGVVACWDPYRTASDKRVRDVVQLNSAVMSGAFSPDFAHLLVGEDAARLNLLSVGNDGAKFDRRTTAKFSVEETPLEEEPAPMLWDCQKMLDTQALEIKPAGTMPFQQVVQGPNYKGPHCADEEAVESREKAQKFQDKVLRSYRRRNKQTRKLGIQADPCKLDCQFISLSDDYYPPKKWLSQRIPGRNERADIECFRCGRLVTVSPRADTTECGHCGTAWKTGALGYEVVKRFKAEKARSKVEEGPESSPIDLCDSEDEWERFIRETSTESSDLDGGY</sequence>
<name>A0A9P8E021_AURME</name>
<dbReference type="InterPro" id="IPR037588">
    <property type="entry name" value="MLST8"/>
</dbReference>
<dbReference type="InterPro" id="IPR001680">
    <property type="entry name" value="WD40_rpt"/>
</dbReference>
<dbReference type="Pfam" id="PF00400">
    <property type="entry name" value="WD40"/>
    <property type="match status" value="1"/>
</dbReference>
<dbReference type="PROSITE" id="PS50082">
    <property type="entry name" value="WD_REPEATS_2"/>
    <property type="match status" value="1"/>
</dbReference>
<feature type="region of interest" description="Disordered" evidence="3">
    <location>
        <begin position="374"/>
        <end position="428"/>
    </location>
</feature>
<evidence type="ECO:0000313" key="5">
    <source>
        <dbReference type="Proteomes" id="UP000779574"/>
    </source>
</evidence>
<dbReference type="SMART" id="SM00320">
    <property type="entry name" value="WD40"/>
    <property type="match status" value="5"/>
</dbReference>
<accession>A0A9P8E021</accession>
<evidence type="ECO:0000256" key="2">
    <source>
        <dbReference type="PROSITE-ProRule" id="PRU00221"/>
    </source>
</evidence>
<feature type="compositionally biased region" description="Basic and acidic residues" evidence="3">
    <location>
        <begin position="388"/>
        <end position="397"/>
    </location>
</feature>
<dbReference type="GO" id="GO:0031931">
    <property type="term" value="C:TORC1 complex"/>
    <property type="evidence" value="ECO:0007669"/>
    <property type="project" value="InterPro"/>
</dbReference>
<dbReference type="AlphaFoldDB" id="A0A9P8E021"/>
<dbReference type="PANTHER" id="PTHR19842:SF2">
    <property type="entry name" value="WD REPEAT PROTEIN (AFU_ORTHOLOGUE AFUA_5G04300)"/>
    <property type="match status" value="1"/>
</dbReference>
<protein>
    <submittedName>
        <fullName evidence="4">WD40 repeat-like protein</fullName>
    </submittedName>
</protein>